<reference evidence="2 3" key="2">
    <citation type="journal article" date="2017" name="Front. Plant Sci.">
        <title>Gene Classification and Mining of Molecular Markers Useful in Red Clover (Trifolium pratense) Breeding.</title>
        <authorList>
            <person name="Istvanek J."/>
            <person name="Dluhosova J."/>
            <person name="Dluhos P."/>
            <person name="Patkova L."/>
            <person name="Nedelnik J."/>
            <person name="Repkova J."/>
        </authorList>
    </citation>
    <scope>NUCLEOTIDE SEQUENCE [LARGE SCALE GENOMIC DNA]</scope>
    <source>
        <strain evidence="3">cv. Tatra</strain>
        <tissue evidence="2">Young leaves</tissue>
    </source>
</reference>
<evidence type="ECO:0000313" key="3">
    <source>
        <dbReference type="Proteomes" id="UP000236291"/>
    </source>
</evidence>
<feature type="non-terminal residue" evidence="2">
    <location>
        <position position="1"/>
    </location>
</feature>
<dbReference type="EMBL" id="ASHM01103451">
    <property type="protein sequence ID" value="PNX67863.1"/>
    <property type="molecule type" value="Genomic_DNA"/>
</dbReference>
<name>A0A2K3KNQ5_TRIPR</name>
<sequence>GSSQVTMTTMKAATMDSSSERDLSNSISHRHGSSSKHRSPTTTMQDRSFSLLARGPVFLQVQNQLAITPVLTCIWYREV</sequence>
<evidence type="ECO:0000313" key="2">
    <source>
        <dbReference type="EMBL" id="PNX67863.1"/>
    </source>
</evidence>
<evidence type="ECO:0000256" key="1">
    <source>
        <dbReference type="SAM" id="MobiDB-lite"/>
    </source>
</evidence>
<gene>
    <name evidence="2" type="ORF">L195_g055858</name>
</gene>
<dbReference type="Proteomes" id="UP000236291">
    <property type="component" value="Unassembled WGS sequence"/>
</dbReference>
<accession>A0A2K3KNQ5</accession>
<comment type="caution">
    <text evidence="2">The sequence shown here is derived from an EMBL/GenBank/DDBJ whole genome shotgun (WGS) entry which is preliminary data.</text>
</comment>
<feature type="compositionally biased region" description="Polar residues" evidence="1">
    <location>
        <begin position="1"/>
        <end position="17"/>
    </location>
</feature>
<dbReference type="AlphaFoldDB" id="A0A2K3KNQ5"/>
<proteinExistence type="predicted"/>
<protein>
    <submittedName>
        <fullName evidence="2">Uncharacterized protein</fullName>
    </submittedName>
</protein>
<feature type="region of interest" description="Disordered" evidence="1">
    <location>
        <begin position="1"/>
        <end position="46"/>
    </location>
</feature>
<organism evidence="2 3">
    <name type="scientific">Trifolium pratense</name>
    <name type="common">Red clover</name>
    <dbReference type="NCBI Taxonomy" id="57577"/>
    <lineage>
        <taxon>Eukaryota</taxon>
        <taxon>Viridiplantae</taxon>
        <taxon>Streptophyta</taxon>
        <taxon>Embryophyta</taxon>
        <taxon>Tracheophyta</taxon>
        <taxon>Spermatophyta</taxon>
        <taxon>Magnoliopsida</taxon>
        <taxon>eudicotyledons</taxon>
        <taxon>Gunneridae</taxon>
        <taxon>Pentapetalae</taxon>
        <taxon>rosids</taxon>
        <taxon>fabids</taxon>
        <taxon>Fabales</taxon>
        <taxon>Fabaceae</taxon>
        <taxon>Papilionoideae</taxon>
        <taxon>50 kb inversion clade</taxon>
        <taxon>NPAAA clade</taxon>
        <taxon>Hologalegina</taxon>
        <taxon>IRL clade</taxon>
        <taxon>Trifolieae</taxon>
        <taxon>Trifolium</taxon>
    </lineage>
</organism>
<reference evidence="2 3" key="1">
    <citation type="journal article" date="2014" name="Am. J. Bot.">
        <title>Genome assembly and annotation for red clover (Trifolium pratense; Fabaceae).</title>
        <authorList>
            <person name="Istvanek J."/>
            <person name="Jaros M."/>
            <person name="Krenek A."/>
            <person name="Repkova J."/>
        </authorList>
    </citation>
    <scope>NUCLEOTIDE SEQUENCE [LARGE SCALE GENOMIC DNA]</scope>
    <source>
        <strain evidence="3">cv. Tatra</strain>
        <tissue evidence="2">Young leaves</tissue>
    </source>
</reference>
<feature type="compositionally biased region" description="Basic residues" evidence="1">
    <location>
        <begin position="28"/>
        <end position="39"/>
    </location>
</feature>